<feature type="transmembrane region" description="Helical" evidence="2">
    <location>
        <begin position="165"/>
        <end position="188"/>
    </location>
</feature>
<evidence type="ECO:0000313" key="3">
    <source>
        <dbReference type="EMBL" id="KAL1500161.1"/>
    </source>
</evidence>
<proteinExistence type="predicted"/>
<keyword evidence="4" id="KW-1185">Reference proteome</keyword>
<keyword evidence="2" id="KW-1133">Transmembrane helix</keyword>
<comment type="caution">
    <text evidence="3">The sequence shown here is derived from an EMBL/GenBank/DDBJ whole genome shotgun (WGS) entry which is preliminary data.</text>
</comment>
<protein>
    <submittedName>
        <fullName evidence="3">Uncharacterized protein</fullName>
    </submittedName>
</protein>
<dbReference type="EMBL" id="JBGBPQ010000024">
    <property type="protein sequence ID" value="KAL1500161.1"/>
    <property type="molecule type" value="Genomic_DNA"/>
</dbReference>
<reference evidence="3 4" key="1">
    <citation type="journal article" date="2024" name="Science">
        <title>Giant polyketide synthase enzymes in the biosynthesis of giant marine polyether toxins.</title>
        <authorList>
            <person name="Fallon T.R."/>
            <person name="Shende V.V."/>
            <person name="Wierzbicki I.H."/>
            <person name="Pendleton A.L."/>
            <person name="Watervoot N.F."/>
            <person name="Auber R.P."/>
            <person name="Gonzalez D.J."/>
            <person name="Wisecaver J.H."/>
            <person name="Moore B.S."/>
        </authorList>
    </citation>
    <scope>NUCLEOTIDE SEQUENCE [LARGE SCALE GENOMIC DNA]</scope>
    <source>
        <strain evidence="3 4">12B1</strain>
    </source>
</reference>
<name>A0AB34ILU8_PRYPA</name>
<evidence type="ECO:0000313" key="4">
    <source>
        <dbReference type="Proteomes" id="UP001515480"/>
    </source>
</evidence>
<evidence type="ECO:0000256" key="2">
    <source>
        <dbReference type="SAM" id="Phobius"/>
    </source>
</evidence>
<dbReference type="Proteomes" id="UP001515480">
    <property type="component" value="Unassembled WGS sequence"/>
</dbReference>
<sequence>MSLALLLTPLPARPRPLAPTPTSAAHTALPFTWDNPSPSAAAVAAHRSGLPLSSFAPAPPATLTPHPRLHLDPERALHPSPLDPASPASLFPHSPSPPPAPFPPAAPFPFATPFPLAPLHDEDALTHPQPVLRAALRLGGAWARRVARGVAARLRQLRAMARRSLAFYLQNPATFIVASVLLQFLALARL</sequence>
<dbReference type="AlphaFoldDB" id="A0AB34ILU8"/>
<evidence type="ECO:0000256" key="1">
    <source>
        <dbReference type="SAM" id="MobiDB-lite"/>
    </source>
</evidence>
<gene>
    <name evidence="3" type="ORF">AB1Y20_012831</name>
</gene>
<feature type="compositionally biased region" description="Low complexity" evidence="1">
    <location>
        <begin position="78"/>
        <end position="93"/>
    </location>
</feature>
<accession>A0AB34ILU8</accession>
<keyword evidence="2" id="KW-0812">Transmembrane</keyword>
<feature type="region of interest" description="Disordered" evidence="1">
    <location>
        <begin position="56"/>
        <end position="102"/>
    </location>
</feature>
<organism evidence="3 4">
    <name type="scientific">Prymnesium parvum</name>
    <name type="common">Toxic golden alga</name>
    <dbReference type="NCBI Taxonomy" id="97485"/>
    <lineage>
        <taxon>Eukaryota</taxon>
        <taxon>Haptista</taxon>
        <taxon>Haptophyta</taxon>
        <taxon>Prymnesiophyceae</taxon>
        <taxon>Prymnesiales</taxon>
        <taxon>Prymnesiaceae</taxon>
        <taxon>Prymnesium</taxon>
    </lineage>
</organism>
<keyword evidence="2" id="KW-0472">Membrane</keyword>